<proteinExistence type="predicted"/>
<dbReference type="PROSITE" id="PS51257">
    <property type="entry name" value="PROKAR_LIPOPROTEIN"/>
    <property type="match status" value="1"/>
</dbReference>
<organism evidence="1">
    <name type="scientific">Sesamum latifolium</name>
    <dbReference type="NCBI Taxonomy" id="2727402"/>
    <lineage>
        <taxon>Eukaryota</taxon>
        <taxon>Viridiplantae</taxon>
        <taxon>Streptophyta</taxon>
        <taxon>Embryophyta</taxon>
        <taxon>Tracheophyta</taxon>
        <taxon>Spermatophyta</taxon>
        <taxon>Magnoliopsida</taxon>
        <taxon>eudicotyledons</taxon>
        <taxon>Gunneridae</taxon>
        <taxon>Pentapetalae</taxon>
        <taxon>asterids</taxon>
        <taxon>lamiids</taxon>
        <taxon>Lamiales</taxon>
        <taxon>Pedaliaceae</taxon>
        <taxon>Sesamum</taxon>
    </lineage>
</organism>
<reference evidence="1" key="2">
    <citation type="journal article" date="2024" name="Plant">
        <title>Genomic evolution and insights into agronomic trait innovations of Sesamum species.</title>
        <authorList>
            <person name="Miao H."/>
            <person name="Wang L."/>
            <person name="Qu L."/>
            <person name="Liu H."/>
            <person name="Sun Y."/>
            <person name="Le M."/>
            <person name="Wang Q."/>
            <person name="Wei S."/>
            <person name="Zheng Y."/>
            <person name="Lin W."/>
            <person name="Duan Y."/>
            <person name="Cao H."/>
            <person name="Xiong S."/>
            <person name="Wang X."/>
            <person name="Wei L."/>
            <person name="Li C."/>
            <person name="Ma Q."/>
            <person name="Ju M."/>
            <person name="Zhao R."/>
            <person name="Li G."/>
            <person name="Mu C."/>
            <person name="Tian Q."/>
            <person name="Mei H."/>
            <person name="Zhang T."/>
            <person name="Gao T."/>
            <person name="Zhang H."/>
        </authorList>
    </citation>
    <scope>NUCLEOTIDE SEQUENCE</scope>
    <source>
        <strain evidence="1">KEN1</strain>
    </source>
</reference>
<evidence type="ECO:0000313" key="1">
    <source>
        <dbReference type="EMBL" id="KAL0416637.1"/>
    </source>
</evidence>
<sequence>MHPSMARAILALPRHYGALHVPATSISCPLLTRRIVGPRLLRGHLACVARVGPHLKSEAHSICRHLAMFPHGMPGMPSCLSPRLNNMPTVRRRPTTAHLSQRTRMDGLNPIARPMSWITRS</sequence>
<comment type="caution">
    <text evidence="1">The sequence shown here is derived from an EMBL/GenBank/DDBJ whole genome shotgun (WGS) entry which is preliminary data.</text>
</comment>
<gene>
    <name evidence="1" type="ORF">Slati_3495600</name>
</gene>
<accession>A0AAW2UI13</accession>
<dbReference type="AlphaFoldDB" id="A0AAW2UI13"/>
<name>A0AAW2UI13_9LAMI</name>
<protein>
    <submittedName>
        <fullName evidence="1">Uncharacterized protein</fullName>
    </submittedName>
</protein>
<reference evidence="1" key="1">
    <citation type="submission" date="2020-06" db="EMBL/GenBank/DDBJ databases">
        <authorList>
            <person name="Li T."/>
            <person name="Hu X."/>
            <person name="Zhang T."/>
            <person name="Song X."/>
            <person name="Zhang H."/>
            <person name="Dai N."/>
            <person name="Sheng W."/>
            <person name="Hou X."/>
            <person name="Wei L."/>
        </authorList>
    </citation>
    <scope>NUCLEOTIDE SEQUENCE</scope>
    <source>
        <strain evidence="1">KEN1</strain>
        <tissue evidence="1">Leaf</tissue>
    </source>
</reference>
<dbReference type="EMBL" id="JACGWN010000012">
    <property type="protein sequence ID" value="KAL0416637.1"/>
    <property type="molecule type" value="Genomic_DNA"/>
</dbReference>